<dbReference type="FunFam" id="3.30.830.10:FF:000004">
    <property type="entry name" value="Putative insulin-degrading enzyme"/>
    <property type="match status" value="1"/>
</dbReference>
<feature type="domain" description="Peptidase M16 C-terminal" evidence="8">
    <location>
        <begin position="195"/>
        <end position="377"/>
    </location>
</feature>
<dbReference type="eggNOG" id="KOG0959">
    <property type="taxonomic scope" value="Eukaryota"/>
</dbReference>
<protein>
    <recommendedName>
        <fullName evidence="13">LuxS/MPP-like metallohydrolase</fullName>
    </recommendedName>
</protein>
<dbReference type="KEGG" id="cten:18250832"/>
<dbReference type="GeneID" id="18250832"/>
<evidence type="ECO:0000256" key="1">
    <source>
        <dbReference type="ARBA" id="ARBA00007261"/>
    </source>
</evidence>
<keyword evidence="12" id="KW-1185">Reference proteome</keyword>
<evidence type="ECO:0000259" key="10">
    <source>
        <dbReference type="Pfam" id="PF22456"/>
    </source>
</evidence>
<reference evidence="11 12" key="1">
    <citation type="journal article" date="2011" name="Proc. Natl. Acad. Sci. U.S.A.">
        <title>Comparative genomics of xylose-fermenting fungi for enhanced biofuel production.</title>
        <authorList>
            <person name="Wohlbach D.J."/>
            <person name="Kuo A."/>
            <person name="Sato T.K."/>
            <person name="Potts K.M."/>
            <person name="Salamov A.A."/>
            <person name="LaButti K.M."/>
            <person name="Sun H."/>
            <person name="Clum A."/>
            <person name="Pangilinan J.L."/>
            <person name="Lindquist E.A."/>
            <person name="Lucas S."/>
            <person name="Lapidus A."/>
            <person name="Jin M."/>
            <person name="Gunawan C."/>
            <person name="Balan V."/>
            <person name="Dale B.E."/>
            <person name="Jeffries T.W."/>
            <person name="Zinkel R."/>
            <person name="Barry K.W."/>
            <person name="Grigoriev I.V."/>
            <person name="Gasch A.P."/>
        </authorList>
    </citation>
    <scope>NUCLEOTIDE SEQUENCE [LARGE SCALE GENOMIC DNA]</scope>
    <source>
        <strain evidence="12">ATCC 10573 / BCRC 21748 / CBS 615 / JCM 9827 / NBRC 10315 / NRRL Y-1498 / VKM Y-70</strain>
    </source>
</reference>
<keyword evidence="5" id="KW-0862">Zinc</keyword>
<dbReference type="GO" id="GO:0004222">
    <property type="term" value="F:metalloendopeptidase activity"/>
    <property type="evidence" value="ECO:0007669"/>
    <property type="project" value="TreeGrafter"/>
</dbReference>
<comment type="similarity">
    <text evidence="1">Belongs to the peptidase M16 family.</text>
</comment>
<dbReference type="OrthoDB" id="952271at2759"/>
<evidence type="ECO:0000259" key="7">
    <source>
        <dbReference type="Pfam" id="PF00675"/>
    </source>
</evidence>
<dbReference type="GO" id="GO:0005739">
    <property type="term" value="C:mitochondrion"/>
    <property type="evidence" value="ECO:0007669"/>
    <property type="project" value="TreeGrafter"/>
</dbReference>
<sequence>MSYEVLADNIEKPLVDDREYKFIKLSNELKVLLIHDPQTDKSAAGLDVFVGSYKDKDFEIPGLAHFCEHLLFMGTKKYPSENEYASYLSNHGGHSNAFTSFEHTNYYFEVNSGHLEGALDRFAQFFIEPLFDESCKDREINAVDSENKKNLQNDLWRFYQLEKSTSNPKHPYNHFSTGNHVTLGDEPLSKSLNVREILLDFHDKNYSSNLMNLVILGKESLDELTAFAIEKFSSIANKHLPERPDYNNEVVYNEDSLVKCTKAKSIMDTNKMELTFMIPDDQDSNWEYLPAGYYSHLIGHESRGSIYYHLNELGLISSLSCGSTKVCSGSALFVIECELTPKGLENYEDIVVNIFEYLKLIKSLSPQEWLFDEIRKTNEINFRFKQKQNAAQTVSRMSNSLYKFASNIPSKWMFNYTSKTKFNPDVITEFGNFLCLENLRLQVSAKTFSGFTKKEKWYGTSYEYDDIDKKLIQRIQSCSLNENFNLPMKNPFIPENFEILNKNMPNSEPLKSPFLIKDDNQFQVWFKQDDQFNVPNLILHLFLHLPKSNDSIESSIKTQLFCDLLDDELNDISYYASTVGLSLSVNQWRDGILVKLNGYNDKIFTLLKEVLAKIISFQPAVNKFELIKFKLLQDFKNFGYEVPYLQINTNFLTMVNERTYLTNDKIPVLEAINYEALTSFIKEDLFSNVFVESLLVGNLNMEQLNKYVDLIGKSFSDIPKLDTNLNNVHKMIKLQSHTSDVNVIVDLDLDDVENVNSSIDYFVKICKPTDYEQRSLAELISTIFHEPCFNQLRTKEQLGYVVFSGTRILRNYMGYRVLVQSEKSPNYLRSRIENFFSMMKDKLADMTSDEFEKYKKTLIDKKLIKLKNLGEESSKFWNSITDGHFDFKANQKLVDHIETLTQDQLIEFYNKFIEPSTSKAPRFILNLNSHKSKFVALKSIIGSSDSEIIELIERYEDNIEELVGSVTKQKNESSDFKANLLQEIKTKMEEWFPDFSDKRIKFNEFKDFPKAGIPASVEPMSNFHYAESHL</sequence>
<dbReference type="InterPro" id="IPR007863">
    <property type="entry name" value="Peptidase_M16_C"/>
</dbReference>
<feature type="domain" description="Peptidase M16 N-terminal" evidence="7">
    <location>
        <begin position="30"/>
        <end position="169"/>
    </location>
</feature>
<dbReference type="InterPro" id="IPR050626">
    <property type="entry name" value="Peptidase_M16"/>
</dbReference>
<dbReference type="InterPro" id="IPR011765">
    <property type="entry name" value="Pept_M16_N"/>
</dbReference>
<proteinExistence type="inferred from homology"/>
<keyword evidence="6" id="KW-0482">Metalloprotease</keyword>
<keyword evidence="3" id="KW-0479">Metal-binding</keyword>
<dbReference type="EMBL" id="GL996527">
    <property type="protein sequence ID" value="EGV62059.1"/>
    <property type="molecule type" value="Genomic_DNA"/>
</dbReference>
<keyword evidence="2" id="KW-0645">Protease</keyword>
<evidence type="ECO:0000259" key="9">
    <source>
        <dbReference type="Pfam" id="PF16187"/>
    </source>
</evidence>
<organism evidence="12">
    <name type="scientific">Candida tenuis (strain ATCC 10573 / BCRC 21748 / CBS 615 / JCM 9827 / NBRC 10315 / NRRL Y-1498 / VKM Y-70)</name>
    <name type="common">Yeast</name>
    <name type="synonym">Yamadazyma tenuis</name>
    <dbReference type="NCBI Taxonomy" id="590646"/>
    <lineage>
        <taxon>Eukaryota</taxon>
        <taxon>Fungi</taxon>
        <taxon>Dikarya</taxon>
        <taxon>Ascomycota</taxon>
        <taxon>Saccharomycotina</taxon>
        <taxon>Pichiomycetes</taxon>
        <taxon>Debaryomycetaceae</taxon>
        <taxon>Yamadazyma</taxon>
    </lineage>
</organism>
<dbReference type="Proteomes" id="UP000000707">
    <property type="component" value="Unassembled WGS sequence"/>
</dbReference>
<dbReference type="FunFam" id="3.30.830.10:FF:000005">
    <property type="entry name" value="nardilysin isoform X1"/>
    <property type="match status" value="1"/>
</dbReference>
<dbReference type="Gene3D" id="3.30.830.10">
    <property type="entry name" value="Metalloenzyme, LuxS/M16 peptidase-like"/>
    <property type="match status" value="4"/>
</dbReference>
<dbReference type="HOGENOM" id="CLU_004639_1_1_1"/>
<evidence type="ECO:0000259" key="8">
    <source>
        <dbReference type="Pfam" id="PF05193"/>
    </source>
</evidence>
<accession>G3BAH2</accession>
<name>G3BAH2_CANTC</name>
<evidence type="ECO:0000256" key="2">
    <source>
        <dbReference type="ARBA" id="ARBA00022670"/>
    </source>
</evidence>
<dbReference type="Pfam" id="PF22456">
    <property type="entry name" value="PqqF-like_C_4"/>
    <property type="match status" value="1"/>
</dbReference>
<feature type="domain" description="Coenzyme PQQ synthesis protein F-like C-terminal lobe" evidence="10">
    <location>
        <begin position="779"/>
        <end position="877"/>
    </location>
</feature>
<gene>
    <name evidence="11" type="ORF">CANTEDRAFT_99150</name>
</gene>
<dbReference type="SUPFAM" id="SSF63411">
    <property type="entry name" value="LuxS/MPP-like metallohydrolase"/>
    <property type="match status" value="4"/>
</dbReference>
<dbReference type="PANTHER" id="PTHR43690">
    <property type="entry name" value="NARDILYSIN"/>
    <property type="match status" value="1"/>
</dbReference>
<dbReference type="InterPro" id="IPR054734">
    <property type="entry name" value="PqqF-like_C_4"/>
</dbReference>
<feature type="domain" description="Peptidase M16 middle/third" evidence="9">
    <location>
        <begin position="382"/>
        <end position="666"/>
    </location>
</feature>
<dbReference type="Pfam" id="PF05193">
    <property type="entry name" value="Peptidase_M16_C"/>
    <property type="match status" value="1"/>
</dbReference>
<dbReference type="AlphaFoldDB" id="G3BAH2"/>
<dbReference type="PANTHER" id="PTHR43690:SF18">
    <property type="entry name" value="INSULIN-DEGRADING ENZYME-RELATED"/>
    <property type="match status" value="1"/>
</dbReference>
<evidence type="ECO:0000256" key="4">
    <source>
        <dbReference type="ARBA" id="ARBA00022801"/>
    </source>
</evidence>
<evidence type="ECO:0000256" key="6">
    <source>
        <dbReference type="ARBA" id="ARBA00023049"/>
    </source>
</evidence>
<evidence type="ECO:0000313" key="12">
    <source>
        <dbReference type="Proteomes" id="UP000000707"/>
    </source>
</evidence>
<dbReference type="Pfam" id="PF16187">
    <property type="entry name" value="Peptidase_M16_M"/>
    <property type="match status" value="1"/>
</dbReference>
<dbReference type="GO" id="GO:0051603">
    <property type="term" value="P:proteolysis involved in protein catabolic process"/>
    <property type="evidence" value="ECO:0007669"/>
    <property type="project" value="TreeGrafter"/>
</dbReference>
<dbReference type="InterPro" id="IPR011249">
    <property type="entry name" value="Metalloenz_LuxS/M16"/>
</dbReference>
<evidence type="ECO:0000256" key="3">
    <source>
        <dbReference type="ARBA" id="ARBA00022723"/>
    </source>
</evidence>
<dbReference type="InterPro" id="IPR032632">
    <property type="entry name" value="Peptidase_M16_M"/>
</dbReference>
<dbReference type="GO" id="GO:0043171">
    <property type="term" value="P:peptide catabolic process"/>
    <property type="evidence" value="ECO:0007669"/>
    <property type="project" value="TreeGrafter"/>
</dbReference>
<dbReference type="Pfam" id="PF00675">
    <property type="entry name" value="Peptidase_M16"/>
    <property type="match status" value="1"/>
</dbReference>
<dbReference type="STRING" id="590646.G3BAH2"/>
<dbReference type="GO" id="GO:0005829">
    <property type="term" value="C:cytosol"/>
    <property type="evidence" value="ECO:0007669"/>
    <property type="project" value="TreeGrafter"/>
</dbReference>
<keyword evidence="4" id="KW-0378">Hydrolase</keyword>
<dbReference type="GO" id="GO:0046872">
    <property type="term" value="F:metal ion binding"/>
    <property type="evidence" value="ECO:0007669"/>
    <property type="project" value="UniProtKB-KW"/>
</dbReference>
<evidence type="ECO:0000256" key="5">
    <source>
        <dbReference type="ARBA" id="ARBA00022833"/>
    </source>
</evidence>
<evidence type="ECO:0008006" key="13">
    <source>
        <dbReference type="Google" id="ProtNLM"/>
    </source>
</evidence>
<evidence type="ECO:0000313" key="11">
    <source>
        <dbReference type="EMBL" id="EGV62059.1"/>
    </source>
</evidence>